<sequence length="267" mass="30688">MKIVFFDIDGTLINAQEGMMQPRHQTKQVLKDFQKQGNKIVIASARGAIPEGLKDIPFDGYVLCDGHYIIYNNEILVDEVLTTPEIQKQMEVYQKYQGRPMFYGHHGEWCDCLDDELVVKHRVMFQGTDQRPENVVERYEAQDVDAISCCVLFETVEQMWKAYHELENDMTIVAYDHGLIRMDVYHKGFKKGTACKYLYQKLGIDQKDTYAFGDGVNDMEMFELVGHGIAMGNAVDCLKNIAEFVTDYVDCAGIDKAFYKYFGKDLS</sequence>
<dbReference type="InterPro" id="IPR023214">
    <property type="entry name" value="HAD_sf"/>
</dbReference>
<dbReference type="InterPro" id="IPR036412">
    <property type="entry name" value="HAD-like_sf"/>
</dbReference>
<dbReference type="NCBIfam" id="TIGR00099">
    <property type="entry name" value="Cof-subfamily"/>
    <property type="match status" value="1"/>
</dbReference>
<dbReference type="SFLD" id="SFLDG01140">
    <property type="entry name" value="C2.B:_Phosphomannomutase_and_P"/>
    <property type="match status" value="1"/>
</dbReference>
<dbReference type="EMBL" id="NFLJ01000041">
    <property type="protein sequence ID" value="OUQ32680.1"/>
    <property type="molecule type" value="Genomic_DNA"/>
</dbReference>
<dbReference type="AlphaFoldDB" id="A0A1Y4STE0"/>
<name>A0A1Y4STE0_9FIRM</name>
<dbReference type="PROSITE" id="PS01229">
    <property type="entry name" value="COF_2"/>
    <property type="match status" value="1"/>
</dbReference>
<dbReference type="InterPro" id="IPR006379">
    <property type="entry name" value="HAD-SF_hydro_IIB"/>
</dbReference>
<dbReference type="Gene3D" id="3.30.1240.10">
    <property type="match status" value="1"/>
</dbReference>
<proteinExistence type="predicted"/>
<gene>
    <name evidence="1" type="ORF">B5E75_12120</name>
</gene>
<dbReference type="Proteomes" id="UP000195305">
    <property type="component" value="Unassembled WGS sequence"/>
</dbReference>
<dbReference type="InterPro" id="IPR000150">
    <property type="entry name" value="Cof"/>
</dbReference>
<dbReference type="PANTHER" id="PTHR10000:SF25">
    <property type="entry name" value="PHOSPHATASE YKRA-RELATED"/>
    <property type="match status" value="1"/>
</dbReference>
<dbReference type="RefSeq" id="WP_087359577.1">
    <property type="nucleotide sequence ID" value="NZ_NFLJ01000041.1"/>
</dbReference>
<dbReference type="GO" id="GO:0005829">
    <property type="term" value="C:cytosol"/>
    <property type="evidence" value="ECO:0007669"/>
    <property type="project" value="TreeGrafter"/>
</dbReference>
<keyword evidence="1" id="KW-0378">Hydrolase</keyword>
<protein>
    <submittedName>
        <fullName evidence="1">Hydrolase</fullName>
    </submittedName>
</protein>
<accession>A0A1Y4STE0</accession>
<dbReference type="PANTHER" id="PTHR10000">
    <property type="entry name" value="PHOSPHOSERINE PHOSPHATASE"/>
    <property type="match status" value="1"/>
</dbReference>
<dbReference type="Pfam" id="PF08282">
    <property type="entry name" value="Hydrolase_3"/>
    <property type="match status" value="1"/>
</dbReference>
<dbReference type="SUPFAM" id="SSF56784">
    <property type="entry name" value="HAD-like"/>
    <property type="match status" value="1"/>
</dbReference>
<keyword evidence="2" id="KW-1185">Reference proteome</keyword>
<evidence type="ECO:0000313" key="2">
    <source>
        <dbReference type="Proteomes" id="UP000195305"/>
    </source>
</evidence>
<dbReference type="SFLD" id="SFLDS00003">
    <property type="entry name" value="Haloacid_Dehalogenase"/>
    <property type="match status" value="1"/>
</dbReference>
<dbReference type="NCBIfam" id="TIGR01484">
    <property type="entry name" value="HAD-SF-IIB"/>
    <property type="match status" value="1"/>
</dbReference>
<organism evidence="1 2">
    <name type="scientific">Massilimicrobiota timonensis</name>
    <dbReference type="NCBI Taxonomy" id="1776392"/>
    <lineage>
        <taxon>Bacteria</taxon>
        <taxon>Bacillati</taxon>
        <taxon>Bacillota</taxon>
        <taxon>Erysipelotrichia</taxon>
        <taxon>Erysipelotrichales</taxon>
        <taxon>Erysipelotrichaceae</taxon>
        <taxon>Massilimicrobiota</taxon>
    </lineage>
</organism>
<dbReference type="GO" id="GO:0000287">
    <property type="term" value="F:magnesium ion binding"/>
    <property type="evidence" value="ECO:0007669"/>
    <property type="project" value="TreeGrafter"/>
</dbReference>
<dbReference type="OrthoDB" id="1654797at2"/>
<reference evidence="1 2" key="1">
    <citation type="journal article" date="2018" name="BMC Genomics">
        <title>Whole genome sequencing and function prediction of 133 gut anaerobes isolated from chicken caecum in pure cultures.</title>
        <authorList>
            <person name="Medvecky M."/>
            <person name="Cejkova D."/>
            <person name="Polansky O."/>
            <person name="Karasova D."/>
            <person name="Kubasova T."/>
            <person name="Cizek A."/>
            <person name="Rychlik I."/>
        </authorList>
    </citation>
    <scope>NUCLEOTIDE SEQUENCE [LARGE SCALE GENOMIC DNA]</scope>
    <source>
        <strain evidence="1 2">An13</strain>
    </source>
</reference>
<evidence type="ECO:0000313" key="1">
    <source>
        <dbReference type="EMBL" id="OUQ32680.1"/>
    </source>
</evidence>
<dbReference type="Gene3D" id="3.40.50.1000">
    <property type="entry name" value="HAD superfamily/HAD-like"/>
    <property type="match status" value="1"/>
</dbReference>
<dbReference type="GO" id="GO:0016791">
    <property type="term" value="F:phosphatase activity"/>
    <property type="evidence" value="ECO:0007669"/>
    <property type="project" value="TreeGrafter"/>
</dbReference>
<comment type="caution">
    <text evidence="1">The sequence shown here is derived from an EMBL/GenBank/DDBJ whole genome shotgun (WGS) entry which is preliminary data.</text>
</comment>